<keyword evidence="2" id="KW-0732">Signal</keyword>
<evidence type="ECO:0000259" key="4">
    <source>
        <dbReference type="Pfam" id="PF22244"/>
    </source>
</evidence>
<dbReference type="AlphaFoldDB" id="A0A2Z4GIH0"/>
<dbReference type="InterPro" id="IPR029058">
    <property type="entry name" value="AB_hydrolase_fold"/>
</dbReference>
<proteinExistence type="predicted"/>
<keyword evidence="3" id="KW-0378">Hydrolase</keyword>
<name>A0A2Z4GIH0_9BACT</name>
<evidence type="ECO:0000256" key="2">
    <source>
        <dbReference type="ARBA" id="ARBA00022729"/>
    </source>
</evidence>
<dbReference type="SUPFAM" id="SSF53474">
    <property type="entry name" value="alpha/beta-Hydrolases"/>
    <property type="match status" value="1"/>
</dbReference>
<dbReference type="EMBL" id="CP029480">
    <property type="protein sequence ID" value="AWW00796.1"/>
    <property type="molecule type" value="Genomic_DNA"/>
</dbReference>
<evidence type="ECO:0000313" key="6">
    <source>
        <dbReference type="Proteomes" id="UP000249873"/>
    </source>
</evidence>
<dbReference type="Proteomes" id="UP000249873">
    <property type="component" value="Chromosome"/>
</dbReference>
<feature type="domain" description="4-O-methyl-glucuronoyl methylesterase-like" evidence="4">
    <location>
        <begin position="194"/>
        <end position="344"/>
    </location>
</feature>
<dbReference type="Pfam" id="PF22244">
    <property type="entry name" value="GCE_fung"/>
    <property type="match status" value="1"/>
</dbReference>
<evidence type="ECO:0000313" key="5">
    <source>
        <dbReference type="EMBL" id="AWW00796.1"/>
    </source>
</evidence>
<reference evidence="5 6" key="1">
    <citation type="submission" date="2018-05" db="EMBL/GenBank/DDBJ databases">
        <title>Complete genome sequence of Arcticibacterium luteifluviistationis SM1504T, a cytophagaceae bacterium isolated from Arctic surface seawater.</title>
        <authorList>
            <person name="Li Y."/>
            <person name="Qin Q.-L."/>
        </authorList>
    </citation>
    <scope>NUCLEOTIDE SEQUENCE [LARGE SCALE GENOMIC DNA]</scope>
    <source>
        <strain evidence="5 6">SM1504</strain>
    </source>
</reference>
<sequence>MAQQATNYDEAKVPVYKLPAILEDGKTVNDWESKRRAETLSLFESEVYGKTDLEGVKTSFKVAKQDNEALDGKAIRKEIVCTMERNGKQHSFSIMLFTPKAVSKAPVFLGLNFYGNHTLSTDSGISISENWVPNKEAFFIENNKATETSRGVRAYRWPIEKIIDRGYGLANIYCGDLDPDFDDSFKNGLHSILGETSMATIGAWAVGFSKAMDYLETDNDVDAKNVAVFGHSRLGKAALWASAQDPRFKMTISNESGCGGAALSKREYGERLEVINTRFPHWFATKFKKYNSNEAALPIDQHQLLALIAPRALYVGTAEDDQWSDPRGQYLSLYEASKLYESYGFKRIPEDSPKVNETRQIGPLGYHERSGKHEVMPVDWANYLDFADKHLK</sequence>
<evidence type="ECO:0000256" key="1">
    <source>
        <dbReference type="ARBA" id="ARBA00022487"/>
    </source>
</evidence>
<evidence type="ECO:0000256" key="3">
    <source>
        <dbReference type="ARBA" id="ARBA00022801"/>
    </source>
</evidence>
<organism evidence="5 6">
    <name type="scientific">Arcticibacterium luteifluviistationis</name>
    <dbReference type="NCBI Taxonomy" id="1784714"/>
    <lineage>
        <taxon>Bacteria</taxon>
        <taxon>Pseudomonadati</taxon>
        <taxon>Bacteroidota</taxon>
        <taxon>Cytophagia</taxon>
        <taxon>Cytophagales</taxon>
        <taxon>Leadbetterellaceae</taxon>
        <taxon>Arcticibacterium</taxon>
    </lineage>
</organism>
<gene>
    <name evidence="5" type="ORF">DJ013_04330</name>
</gene>
<dbReference type="OrthoDB" id="9809261at2"/>
<dbReference type="GO" id="GO:0052689">
    <property type="term" value="F:carboxylic ester hydrolase activity"/>
    <property type="evidence" value="ECO:0007669"/>
    <property type="project" value="UniProtKB-KW"/>
</dbReference>
<dbReference type="KEGG" id="als:DJ013_04330"/>
<protein>
    <submittedName>
        <fullName evidence="5">Acetylxylan esterase</fullName>
    </submittedName>
</protein>
<accession>A0A2Z4GIH0</accession>
<dbReference type="Gene3D" id="3.40.50.1820">
    <property type="entry name" value="alpha/beta hydrolase"/>
    <property type="match status" value="1"/>
</dbReference>
<dbReference type="InterPro" id="IPR054579">
    <property type="entry name" value="GCE-like_dom"/>
</dbReference>
<keyword evidence="6" id="KW-1185">Reference proteome</keyword>
<keyword evidence="1" id="KW-0719">Serine esterase</keyword>